<dbReference type="AlphaFoldDB" id="A0AAV7UJ90"/>
<protein>
    <submittedName>
        <fullName evidence="2">Uncharacterized protein</fullName>
    </submittedName>
</protein>
<proteinExistence type="predicted"/>
<feature type="region of interest" description="Disordered" evidence="1">
    <location>
        <begin position="46"/>
        <end position="84"/>
    </location>
</feature>
<comment type="caution">
    <text evidence="2">The sequence shown here is derived from an EMBL/GenBank/DDBJ whole genome shotgun (WGS) entry which is preliminary data.</text>
</comment>
<name>A0AAV7UJ90_PLEWA</name>
<evidence type="ECO:0000313" key="2">
    <source>
        <dbReference type="EMBL" id="KAJ1188862.1"/>
    </source>
</evidence>
<dbReference type="Proteomes" id="UP001066276">
    <property type="component" value="Chromosome 3_1"/>
</dbReference>
<accession>A0AAV7UJ90</accession>
<sequence>MALSRSRKARACLRPHRLVGLKSSALRSRLQRRCCGTIVSPRLCVNEPGRWQRQGPGPRQSHRGPLHPNSATHGSDAWATRRSR</sequence>
<evidence type="ECO:0000256" key="1">
    <source>
        <dbReference type="SAM" id="MobiDB-lite"/>
    </source>
</evidence>
<gene>
    <name evidence="2" type="ORF">NDU88_005619</name>
</gene>
<evidence type="ECO:0000313" key="3">
    <source>
        <dbReference type="Proteomes" id="UP001066276"/>
    </source>
</evidence>
<reference evidence="2" key="1">
    <citation type="journal article" date="2022" name="bioRxiv">
        <title>Sequencing and chromosome-scale assembly of the giantPleurodeles waltlgenome.</title>
        <authorList>
            <person name="Brown T."/>
            <person name="Elewa A."/>
            <person name="Iarovenko S."/>
            <person name="Subramanian E."/>
            <person name="Araus A.J."/>
            <person name="Petzold A."/>
            <person name="Susuki M."/>
            <person name="Suzuki K.-i.T."/>
            <person name="Hayashi T."/>
            <person name="Toyoda A."/>
            <person name="Oliveira C."/>
            <person name="Osipova E."/>
            <person name="Leigh N.D."/>
            <person name="Simon A."/>
            <person name="Yun M.H."/>
        </authorList>
    </citation>
    <scope>NUCLEOTIDE SEQUENCE</scope>
    <source>
        <strain evidence="2">20211129_DDA</strain>
        <tissue evidence="2">Liver</tissue>
    </source>
</reference>
<keyword evidence="3" id="KW-1185">Reference proteome</keyword>
<dbReference type="EMBL" id="JANPWB010000005">
    <property type="protein sequence ID" value="KAJ1188862.1"/>
    <property type="molecule type" value="Genomic_DNA"/>
</dbReference>
<organism evidence="2 3">
    <name type="scientific">Pleurodeles waltl</name>
    <name type="common">Iberian ribbed newt</name>
    <dbReference type="NCBI Taxonomy" id="8319"/>
    <lineage>
        <taxon>Eukaryota</taxon>
        <taxon>Metazoa</taxon>
        <taxon>Chordata</taxon>
        <taxon>Craniata</taxon>
        <taxon>Vertebrata</taxon>
        <taxon>Euteleostomi</taxon>
        <taxon>Amphibia</taxon>
        <taxon>Batrachia</taxon>
        <taxon>Caudata</taxon>
        <taxon>Salamandroidea</taxon>
        <taxon>Salamandridae</taxon>
        <taxon>Pleurodelinae</taxon>
        <taxon>Pleurodeles</taxon>
    </lineage>
</organism>